<keyword evidence="9" id="KW-0614">Plasmid</keyword>
<evidence type="ECO:0000256" key="2">
    <source>
        <dbReference type="ARBA" id="ARBA00009045"/>
    </source>
</evidence>
<dbReference type="InterPro" id="IPR050925">
    <property type="entry name" value="Rhomboid_protease_S54"/>
</dbReference>
<keyword evidence="4" id="KW-0378">Hydrolase</keyword>
<evidence type="ECO:0000256" key="5">
    <source>
        <dbReference type="ARBA" id="ARBA00022989"/>
    </source>
</evidence>
<proteinExistence type="inferred from homology"/>
<sequence length="232" mass="25064">MSVMAKDNAFSPTAAFTAQRNTPGRGLLLALIAICCALEVILQLSDIGLLQPERLRGMAYEYGGFWPGLLKDWNPNYAVQPYAMFVTYGFLHGGVIHLVINMITLWSLGAAVILRVGLRGFCILYVASIFGGAVGYALLAPGLQPMVGASGALFGLAGGLLAWMYVDRFTFEQGLLPVAQAVALLIAFNLILWWAMSGQLAWQTHLGGFIVGWITALLIDPRPFSPETPSRT</sequence>
<feature type="domain" description="Peptidase S54 rhomboid" evidence="8">
    <location>
        <begin position="85"/>
        <end position="219"/>
    </location>
</feature>
<feature type="transmembrane region" description="Helical" evidence="7">
    <location>
        <begin position="146"/>
        <end position="166"/>
    </location>
</feature>
<dbReference type="eggNOG" id="COG0705">
    <property type="taxonomic scope" value="Bacteria"/>
</dbReference>
<dbReference type="EMBL" id="CP000465">
    <property type="protein sequence ID" value="ABI93437.1"/>
    <property type="molecule type" value="Genomic_DNA"/>
</dbReference>
<evidence type="ECO:0000313" key="9">
    <source>
        <dbReference type="EMBL" id="ABI93437.1"/>
    </source>
</evidence>
<name>Q07GG2_ROSDO</name>
<gene>
    <name evidence="9" type="ordered locus">RD1_B0028</name>
</gene>
<comment type="similarity">
    <text evidence="2">Belongs to the peptidase S54 family.</text>
</comment>
<evidence type="ECO:0000256" key="7">
    <source>
        <dbReference type="SAM" id="Phobius"/>
    </source>
</evidence>
<evidence type="ECO:0000256" key="3">
    <source>
        <dbReference type="ARBA" id="ARBA00022692"/>
    </source>
</evidence>
<geneLocation type="plasmid" evidence="9 10">
    <name>pTB2</name>
</geneLocation>
<protein>
    <submittedName>
        <fullName evidence="9">Rhomboid family protein, putative</fullName>
    </submittedName>
</protein>
<dbReference type="GO" id="GO:0016020">
    <property type="term" value="C:membrane"/>
    <property type="evidence" value="ECO:0007669"/>
    <property type="project" value="UniProtKB-SubCell"/>
</dbReference>
<feature type="transmembrane region" description="Helical" evidence="7">
    <location>
        <begin position="90"/>
        <end position="114"/>
    </location>
</feature>
<evidence type="ECO:0000259" key="8">
    <source>
        <dbReference type="Pfam" id="PF01694"/>
    </source>
</evidence>
<feature type="transmembrane region" description="Helical" evidence="7">
    <location>
        <begin position="26"/>
        <end position="45"/>
    </location>
</feature>
<dbReference type="InterPro" id="IPR022764">
    <property type="entry name" value="Peptidase_S54_rhomboid_dom"/>
</dbReference>
<evidence type="ECO:0000256" key="1">
    <source>
        <dbReference type="ARBA" id="ARBA00004141"/>
    </source>
</evidence>
<dbReference type="InterPro" id="IPR035952">
    <property type="entry name" value="Rhomboid-like_sf"/>
</dbReference>
<feature type="transmembrane region" description="Helical" evidence="7">
    <location>
        <begin position="178"/>
        <end position="196"/>
    </location>
</feature>
<dbReference type="Pfam" id="PF01694">
    <property type="entry name" value="Rhomboid"/>
    <property type="match status" value="1"/>
</dbReference>
<evidence type="ECO:0000313" key="10">
    <source>
        <dbReference type="Proteomes" id="UP000007029"/>
    </source>
</evidence>
<keyword evidence="6 7" id="KW-0472">Membrane</keyword>
<comment type="subcellular location">
    <subcellularLocation>
        <location evidence="1">Membrane</location>
        <topology evidence="1">Multi-pass membrane protein</topology>
    </subcellularLocation>
</comment>
<dbReference type="HOGENOM" id="CLU_1260647_0_0_5"/>
<keyword evidence="3 7" id="KW-0812">Transmembrane</keyword>
<dbReference type="PANTHER" id="PTHR43731:SF14">
    <property type="entry name" value="PRESENILIN-ASSOCIATED RHOMBOID-LIKE PROTEIN, MITOCHONDRIAL"/>
    <property type="match status" value="1"/>
</dbReference>
<feature type="transmembrane region" description="Helical" evidence="7">
    <location>
        <begin position="121"/>
        <end position="140"/>
    </location>
</feature>
<organism evidence="9 10">
    <name type="scientific">Roseobacter denitrificans (strain ATCC 33942 / OCh 114)</name>
    <name type="common">Erythrobacter sp. (strain OCh 114)</name>
    <name type="synonym">Roseobacter denitrificans</name>
    <dbReference type="NCBI Taxonomy" id="375451"/>
    <lineage>
        <taxon>Bacteria</taxon>
        <taxon>Pseudomonadati</taxon>
        <taxon>Pseudomonadota</taxon>
        <taxon>Alphaproteobacteria</taxon>
        <taxon>Rhodobacterales</taxon>
        <taxon>Roseobacteraceae</taxon>
        <taxon>Roseobacter</taxon>
    </lineage>
</organism>
<evidence type="ECO:0000256" key="6">
    <source>
        <dbReference type="ARBA" id="ARBA00023136"/>
    </source>
</evidence>
<dbReference type="Gene3D" id="1.20.1540.10">
    <property type="entry name" value="Rhomboid-like"/>
    <property type="match status" value="1"/>
</dbReference>
<dbReference type="SUPFAM" id="SSF144091">
    <property type="entry name" value="Rhomboid-like"/>
    <property type="match status" value="1"/>
</dbReference>
<feature type="transmembrane region" description="Helical" evidence="7">
    <location>
        <begin position="202"/>
        <end position="219"/>
    </location>
</feature>
<dbReference type="Proteomes" id="UP000007029">
    <property type="component" value="Plasmid pTB2"/>
</dbReference>
<dbReference type="KEGG" id="rde:RD1_B0028"/>
<dbReference type="AlphaFoldDB" id="Q07GG2"/>
<keyword evidence="10" id="KW-1185">Reference proteome</keyword>
<keyword evidence="5 7" id="KW-1133">Transmembrane helix</keyword>
<reference evidence="9 10" key="1">
    <citation type="journal article" date="2007" name="J. Bacteriol.">
        <title>The complete genome sequence of Roseobacter denitrificans reveals a mixotrophic rather than photosynthetic metabolism.</title>
        <authorList>
            <person name="Swingley W.D."/>
            <person name="Sadekar S."/>
            <person name="Mastrian S.D."/>
            <person name="Matthies H.J."/>
            <person name="Hao J."/>
            <person name="Ramos H."/>
            <person name="Acharya C.R."/>
            <person name="Conrad A.L."/>
            <person name="Taylor H.L."/>
            <person name="Dejesa L.C."/>
            <person name="Shah M.K."/>
            <person name="O'huallachain M.E."/>
            <person name="Lince M.T."/>
            <person name="Blankenship R.E."/>
            <person name="Beatty J.T."/>
            <person name="Touchman J.W."/>
        </authorList>
    </citation>
    <scope>NUCLEOTIDE SEQUENCE [LARGE SCALE GENOMIC DNA]</scope>
    <source>
        <strain evidence="10">ATCC 33942 / OCh 114</strain>
        <plasmid evidence="9 10">pTB2</plasmid>
    </source>
</reference>
<dbReference type="PANTHER" id="PTHR43731">
    <property type="entry name" value="RHOMBOID PROTEASE"/>
    <property type="match status" value="1"/>
</dbReference>
<accession>Q07GG2</accession>
<dbReference type="GO" id="GO:0004252">
    <property type="term" value="F:serine-type endopeptidase activity"/>
    <property type="evidence" value="ECO:0007669"/>
    <property type="project" value="InterPro"/>
</dbReference>
<evidence type="ECO:0000256" key="4">
    <source>
        <dbReference type="ARBA" id="ARBA00022801"/>
    </source>
</evidence>